<protein>
    <recommendedName>
        <fullName evidence="2">Ribosomal protein eL8/eL30/eS12/Gadd45 domain-containing protein</fullName>
    </recommendedName>
</protein>
<dbReference type="GO" id="GO:0005737">
    <property type="term" value="C:cytoplasm"/>
    <property type="evidence" value="ECO:0007669"/>
    <property type="project" value="TreeGrafter"/>
</dbReference>
<dbReference type="InterPro" id="IPR004038">
    <property type="entry name" value="Ribosomal_eL8/eL30/eS12/Gad45"/>
</dbReference>
<dbReference type="EMBL" id="JAZGQO010000003">
    <property type="protein sequence ID" value="KAK6188275.1"/>
    <property type="molecule type" value="Genomic_DNA"/>
</dbReference>
<dbReference type="Proteomes" id="UP001347796">
    <property type="component" value="Unassembled WGS sequence"/>
</dbReference>
<evidence type="ECO:0000259" key="2">
    <source>
        <dbReference type="Pfam" id="PF01248"/>
    </source>
</evidence>
<evidence type="ECO:0000313" key="4">
    <source>
        <dbReference type="Proteomes" id="UP001347796"/>
    </source>
</evidence>
<accession>A0AAN8PY47</accession>
<reference evidence="3 4" key="1">
    <citation type="submission" date="2024-01" db="EMBL/GenBank/DDBJ databases">
        <title>The genome of the rayed Mediterranean limpet Patella caerulea (Linnaeus, 1758).</title>
        <authorList>
            <person name="Anh-Thu Weber A."/>
            <person name="Halstead-Nussloch G."/>
        </authorList>
    </citation>
    <scope>NUCLEOTIDE SEQUENCE [LARGE SCALE GENOMIC DNA]</scope>
    <source>
        <strain evidence="3">AATW-2023a</strain>
        <tissue evidence="3">Whole specimen</tissue>
    </source>
</reference>
<dbReference type="Pfam" id="PF01248">
    <property type="entry name" value="Ribosomal_L7Ae"/>
    <property type="match status" value="1"/>
</dbReference>
<dbReference type="InterPro" id="IPR029064">
    <property type="entry name" value="Ribosomal_eL30-like_sf"/>
</dbReference>
<feature type="domain" description="Ribosomal protein eL8/eL30/eS12/Gadd45" evidence="2">
    <location>
        <begin position="25"/>
        <end position="105"/>
    </location>
</feature>
<dbReference type="PANTHER" id="PTHR10411">
    <property type="entry name" value="GROWTH ARREST AND DNA DAMAGE-INDUCIBLE PROTEIN GADD45"/>
    <property type="match status" value="1"/>
</dbReference>
<gene>
    <name evidence="3" type="ORF">SNE40_004487</name>
</gene>
<name>A0AAN8PY47_PATCE</name>
<organism evidence="3 4">
    <name type="scientific">Patella caerulea</name>
    <name type="common">Rayed Mediterranean limpet</name>
    <dbReference type="NCBI Taxonomy" id="87958"/>
    <lineage>
        <taxon>Eukaryota</taxon>
        <taxon>Metazoa</taxon>
        <taxon>Spiralia</taxon>
        <taxon>Lophotrochozoa</taxon>
        <taxon>Mollusca</taxon>
        <taxon>Gastropoda</taxon>
        <taxon>Patellogastropoda</taxon>
        <taxon>Patelloidea</taxon>
        <taxon>Patellidae</taxon>
        <taxon>Patella</taxon>
    </lineage>
</organism>
<comment type="similarity">
    <text evidence="1">Belongs to the GADD45 family.</text>
</comment>
<dbReference type="GO" id="GO:0051726">
    <property type="term" value="P:regulation of cell cycle"/>
    <property type="evidence" value="ECO:0007669"/>
    <property type="project" value="InterPro"/>
</dbReference>
<dbReference type="Gene3D" id="3.30.1330.30">
    <property type="match status" value="1"/>
</dbReference>
<evidence type="ECO:0000256" key="1">
    <source>
        <dbReference type="ARBA" id="ARBA00007361"/>
    </source>
</evidence>
<dbReference type="GO" id="GO:0005634">
    <property type="term" value="C:nucleus"/>
    <property type="evidence" value="ECO:0007669"/>
    <property type="project" value="InterPro"/>
</dbReference>
<dbReference type="AlphaFoldDB" id="A0AAN8PY47"/>
<keyword evidence="4" id="KW-1185">Reference proteome</keyword>
<evidence type="ECO:0000313" key="3">
    <source>
        <dbReference type="EMBL" id="KAK6188275.1"/>
    </source>
</evidence>
<dbReference type="PANTHER" id="PTHR10411:SF8">
    <property type="entry name" value="FI09246P"/>
    <property type="match status" value="1"/>
</dbReference>
<comment type="caution">
    <text evidence="3">The sequence shown here is derived from an EMBL/GenBank/DDBJ whole genome shotgun (WGS) entry which is preliminary data.</text>
</comment>
<proteinExistence type="inferred from homology"/>
<dbReference type="InterPro" id="IPR024824">
    <property type="entry name" value="GADD45"/>
</dbReference>
<sequence>MTFTVSGEVVAMEKLEKKSETIGEALQECLWQAVDEERLTFGVFECAKLLHCNAEDVMLCVLPEAGSENIAVHIQHTLIEAFCWENDIRILKVKNAPHLSESLSTFKDGVKSRSVPADVSCILVQYPKDRLSYQDEKIFDFYDDMISDDIYPKPIIELPV</sequence>